<dbReference type="Pfam" id="PF13240">
    <property type="entry name" value="Zn_Ribbon_1"/>
    <property type="match status" value="1"/>
</dbReference>
<keyword evidence="6" id="KW-1185">Reference proteome</keyword>
<gene>
    <name evidence="5" type="ORF">BRUM_0049</name>
</gene>
<keyword evidence="2" id="KW-0812">Transmembrane</keyword>
<evidence type="ECO:0000259" key="4">
    <source>
        <dbReference type="Pfam" id="PF13354"/>
    </source>
</evidence>
<feature type="domain" description="Beta-lactamase class A catalytic" evidence="4">
    <location>
        <begin position="251"/>
        <end position="317"/>
    </location>
</feature>
<dbReference type="STRING" id="78346.BRUM_0049"/>
<dbReference type="GO" id="GO:0030655">
    <property type="term" value="P:beta-lactam antibiotic catabolic process"/>
    <property type="evidence" value="ECO:0007669"/>
    <property type="project" value="InterPro"/>
</dbReference>
<dbReference type="EMBL" id="JGZL01000001">
    <property type="protein sequence ID" value="KFI90803.1"/>
    <property type="molecule type" value="Genomic_DNA"/>
</dbReference>
<dbReference type="GO" id="GO:0008800">
    <property type="term" value="F:beta-lactamase activity"/>
    <property type="evidence" value="ECO:0007669"/>
    <property type="project" value="InterPro"/>
</dbReference>
<proteinExistence type="predicted"/>
<comment type="caution">
    <text evidence="5">The sequence shown here is derived from an EMBL/GenBank/DDBJ whole genome shotgun (WGS) entry which is preliminary data.</text>
</comment>
<keyword evidence="2" id="KW-1133">Transmembrane helix</keyword>
<dbReference type="RefSeq" id="WP_160257599.1">
    <property type="nucleotide sequence ID" value="NZ_JGZL01000001.1"/>
</dbReference>
<organism evidence="5 6">
    <name type="scientific">Bifidobacterium ruminantium</name>
    <dbReference type="NCBI Taxonomy" id="78346"/>
    <lineage>
        <taxon>Bacteria</taxon>
        <taxon>Bacillati</taxon>
        <taxon>Actinomycetota</taxon>
        <taxon>Actinomycetes</taxon>
        <taxon>Bifidobacteriales</taxon>
        <taxon>Bifidobacteriaceae</taxon>
        <taxon>Bifidobacterium</taxon>
    </lineage>
</organism>
<evidence type="ECO:0000259" key="3">
    <source>
        <dbReference type="Pfam" id="PF13240"/>
    </source>
</evidence>
<dbReference type="InterPro" id="IPR026870">
    <property type="entry name" value="Zinc_ribbon_dom"/>
</dbReference>
<dbReference type="Pfam" id="PF13354">
    <property type="entry name" value="Beta-lactamase2"/>
    <property type="match status" value="1"/>
</dbReference>
<dbReference type="eggNOG" id="ENOG5031H9W">
    <property type="taxonomic scope" value="Bacteria"/>
</dbReference>
<dbReference type="Gene3D" id="3.40.710.10">
    <property type="entry name" value="DD-peptidase/beta-lactamase superfamily"/>
    <property type="match status" value="1"/>
</dbReference>
<evidence type="ECO:0000256" key="1">
    <source>
        <dbReference type="SAM" id="MobiDB-lite"/>
    </source>
</evidence>
<feature type="domain" description="Zinc-ribbon" evidence="3">
    <location>
        <begin position="2"/>
        <end position="24"/>
    </location>
</feature>
<name>A0A087D5K3_BIFRU</name>
<evidence type="ECO:0008006" key="7">
    <source>
        <dbReference type="Google" id="ProtNLM"/>
    </source>
</evidence>
<dbReference type="InterPro" id="IPR012338">
    <property type="entry name" value="Beta-lactam/transpept-like"/>
</dbReference>
<evidence type="ECO:0000313" key="6">
    <source>
        <dbReference type="Proteomes" id="UP000029078"/>
    </source>
</evidence>
<evidence type="ECO:0000313" key="5">
    <source>
        <dbReference type="EMBL" id="KFI90803.1"/>
    </source>
</evidence>
<keyword evidence="2" id="KW-0472">Membrane</keyword>
<feature type="transmembrane region" description="Helical" evidence="2">
    <location>
        <begin position="94"/>
        <end position="116"/>
    </location>
</feature>
<feature type="region of interest" description="Disordered" evidence="1">
    <location>
        <begin position="127"/>
        <end position="187"/>
    </location>
</feature>
<feature type="compositionally biased region" description="Polar residues" evidence="1">
    <location>
        <begin position="127"/>
        <end position="147"/>
    </location>
</feature>
<reference evidence="5 6" key="1">
    <citation type="submission" date="2014-03" db="EMBL/GenBank/DDBJ databases">
        <title>Genomics of Bifidobacteria.</title>
        <authorList>
            <person name="Ventura M."/>
            <person name="Milani C."/>
            <person name="Lugli G.A."/>
        </authorList>
    </citation>
    <scope>NUCLEOTIDE SEQUENCE [LARGE SCALE GENOMIC DNA]</scope>
    <source>
        <strain evidence="5 6">LMG 21811</strain>
    </source>
</reference>
<evidence type="ECO:0000256" key="2">
    <source>
        <dbReference type="SAM" id="Phobius"/>
    </source>
</evidence>
<dbReference type="InterPro" id="IPR045155">
    <property type="entry name" value="Beta-lactam_cat"/>
</dbReference>
<protein>
    <recommendedName>
        <fullName evidence="7">Beta-lactamase class A-like protein</fullName>
    </recommendedName>
</protein>
<sequence>MFCPFCGTVVEGGAQFCPNCGQQLPRSVDAGPIPTGGTIIDATVPDGTVVDGAMTGGTMPLGNQDFGTIPVQVPPVDSAPAAARPNKPGLDKGVWGIVIASVVVIALIIGGTIAFLHVGNADNAKQAEQIQTESTSKKPATRSSKGGNSAEKTTESGKNTGKSGKKTESDTSKDGNGQEVRTLDKKSMDAIVDGVSTTEVGVSVMTEDGLRSYSSRNASLPYVAAGLYLPAWVDFRDTYNRKPDDFTDSLTKMDNDSANALIDAVGGESDLNEWLSDNKYSRTRFERAYGDVQASNSGDENYSSPNDAARMLVEMAKTGDDSLMNYDIASEGVSIPSGATVHALRGQGIRDAYNYFMVISNGKRKVSVAVMTQDQGRDAAARLTSRVLDQVWNNMLKN</sequence>
<dbReference type="Proteomes" id="UP000029078">
    <property type="component" value="Unassembled WGS sequence"/>
</dbReference>
<dbReference type="AlphaFoldDB" id="A0A087D5K3"/>
<dbReference type="SUPFAM" id="SSF56601">
    <property type="entry name" value="beta-lactamase/transpeptidase-like"/>
    <property type="match status" value="1"/>
</dbReference>
<accession>A0A087D5K3</accession>